<feature type="transmembrane region" description="Helical" evidence="1">
    <location>
        <begin position="25"/>
        <end position="46"/>
    </location>
</feature>
<evidence type="ECO:0000256" key="1">
    <source>
        <dbReference type="SAM" id="Phobius"/>
    </source>
</evidence>
<name>T0PIN8_SAPDV</name>
<evidence type="ECO:0000313" key="3">
    <source>
        <dbReference type="Proteomes" id="UP000030762"/>
    </source>
</evidence>
<dbReference type="AlphaFoldDB" id="T0PIN8"/>
<feature type="transmembrane region" description="Helical" evidence="1">
    <location>
        <begin position="355"/>
        <end position="374"/>
    </location>
</feature>
<evidence type="ECO:0000313" key="2">
    <source>
        <dbReference type="EMBL" id="EQC25244.1"/>
    </source>
</evidence>
<organism evidence="2 3">
    <name type="scientific">Saprolegnia diclina (strain VS20)</name>
    <dbReference type="NCBI Taxonomy" id="1156394"/>
    <lineage>
        <taxon>Eukaryota</taxon>
        <taxon>Sar</taxon>
        <taxon>Stramenopiles</taxon>
        <taxon>Oomycota</taxon>
        <taxon>Saprolegniomycetes</taxon>
        <taxon>Saprolegniales</taxon>
        <taxon>Saprolegniaceae</taxon>
        <taxon>Saprolegnia</taxon>
    </lineage>
</organism>
<sequence length="555" mass="62172">MPPIKVFVGAGYAPQPRHVVRRNRFAFGVSMGILLNIALMPIKAYLSEDLPWTRLQQVPASTNFTEFNTSTLVVFQAAYNAQTLPAGTAFINDNAHSVQLVREVLNIASHTPVGADDCQNAFLLGKPGVLYYPDSIRDLLCDLAAQNASFVNITAWHNRGTCVYNTYFSLYIGHQCVWITAGNALTPIPMRGNEVTITAATGAYASIPWLWVKFVFRLVMTLISLRLMWTKYYRHVLALERLLAERGHRPDTKALWHYEVIWGDPTAMILMDPSIATIFAIDFWLSVDVVTLAIMRASQSEDIPVMLLGFLYLSRTPTRRCALTDKRLKRLKTEHTFVDVDPTLVAIAATLYGPMVAWTVGNVGFALVVFHFLFELTVPSALVYVRFDGCLASTLYTLILAIMPVLYGFGMGLVRKAPTIHRDMTSFSSFKFNNIRTRVLFAAMQVLEGRVPPGVASFGGTMYRLFEINPRYKLCPTISFRSTDCFVYCYEGDAFKEKLRLGLLSCLDRILHEPAVAISDARDASPFAFNQLQMPSEKQPTPTLRLPSAPTVWCL</sequence>
<dbReference type="OrthoDB" id="71965at2759"/>
<dbReference type="GeneID" id="19957609"/>
<dbReference type="Proteomes" id="UP000030762">
    <property type="component" value="Unassembled WGS sequence"/>
</dbReference>
<gene>
    <name evidence="2" type="ORF">SDRG_16882</name>
</gene>
<dbReference type="InParanoid" id="T0PIN8"/>
<keyword evidence="1" id="KW-0472">Membrane</keyword>
<feature type="transmembrane region" description="Helical" evidence="1">
    <location>
        <begin position="394"/>
        <end position="414"/>
    </location>
</feature>
<proteinExistence type="predicted"/>
<feature type="transmembrane region" description="Helical" evidence="1">
    <location>
        <begin position="210"/>
        <end position="229"/>
    </location>
</feature>
<dbReference type="VEuPathDB" id="FungiDB:SDRG_16882"/>
<reference evidence="2 3" key="1">
    <citation type="submission" date="2012-04" db="EMBL/GenBank/DDBJ databases">
        <title>The Genome Sequence of Saprolegnia declina VS20.</title>
        <authorList>
            <consortium name="The Broad Institute Genome Sequencing Platform"/>
            <person name="Russ C."/>
            <person name="Nusbaum C."/>
            <person name="Tyler B."/>
            <person name="van West P."/>
            <person name="Dieguez-Uribeondo J."/>
            <person name="de Bruijn I."/>
            <person name="Tripathy S."/>
            <person name="Jiang R."/>
            <person name="Young S.K."/>
            <person name="Zeng Q."/>
            <person name="Gargeya S."/>
            <person name="Fitzgerald M."/>
            <person name="Haas B."/>
            <person name="Abouelleil A."/>
            <person name="Alvarado L."/>
            <person name="Arachchi H.M."/>
            <person name="Berlin A."/>
            <person name="Chapman S.B."/>
            <person name="Goldberg J."/>
            <person name="Griggs A."/>
            <person name="Gujja S."/>
            <person name="Hansen M."/>
            <person name="Howarth C."/>
            <person name="Imamovic A."/>
            <person name="Larimer J."/>
            <person name="McCowen C."/>
            <person name="Montmayeur A."/>
            <person name="Murphy C."/>
            <person name="Neiman D."/>
            <person name="Pearson M."/>
            <person name="Priest M."/>
            <person name="Roberts A."/>
            <person name="Saif S."/>
            <person name="Shea T."/>
            <person name="Sisk P."/>
            <person name="Sykes S."/>
            <person name="Wortman J."/>
            <person name="Nusbaum C."/>
            <person name="Birren B."/>
        </authorList>
    </citation>
    <scope>NUCLEOTIDE SEQUENCE [LARGE SCALE GENOMIC DNA]</scope>
    <source>
        <strain evidence="2 3">VS20</strain>
    </source>
</reference>
<dbReference type="RefSeq" id="XP_008621328.1">
    <property type="nucleotide sequence ID" value="XM_008623106.1"/>
</dbReference>
<dbReference type="EMBL" id="JH767290">
    <property type="protein sequence ID" value="EQC25244.1"/>
    <property type="molecule type" value="Genomic_DNA"/>
</dbReference>
<keyword evidence="1" id="KW-0812">Transmembrane</keyword>
<keyword evidence="1" id="KW-1133">Transmembrane helix</keyword>
<keyword evidence="3" id="KW-1185">Reference proteome</keyword>
<accession>T0PIN8</accession>
<protein>
    <submittedName>
        <fullName evidence="2">Uncharacterized protein</fullName>
    </submittedName>
</protein>